<evidence type="ECO:0000313" key="2">
    <source>
        <dbReference type="EMBL" id="NMN98781.1"/>
    </source>
</evidence>
<dbReference type="PANTHER" id="PTHR36151">
    <property type="entry name" value="BLR2777 PROTEIN"/>
    <property type="match status" value="1"/>
</dbReference>
<evidence type="ECO:0000259" key="1">
    <source>
        <dbReference type="Pfam" id="PF09995"/>
    </source>
</evidence>
<evidence type="ECO:0000313" key="3">
    <source>
        <dbReference type="Proteomes" id="UP000535543"/>
    </source>
</evidence>
<dbReference type="PANTHER" id="PTHR36151:SF3">
    <property type="entry name" value="ER-BOUND OXYGENASE MPAB_MPAB'_RUBBER OXYGENASE CATALYTIC DOMAIN-CONTAINING PROTEIN"/>
    <property type="match status" value="1"/>
</dbReference>
<dbReference type="Proteomes" id="UP000535543">
    <property type="component" value="Unassembled WGS sequence"/>
</dbReference>
<dbReference type="GO" id="GO:0016491">
    <property type="term" value="F:oxidoreductase activity"/>
    <property type="evidence" value="ECO:0007669"/>
    <property type="project" value="InterPro"/>
</dbReference>
<dbReference type="InterPro" id="IPR018713">
    <property type="entry name" value="MPAB/Lcp_cat_dom"/>
</dbReference>
<dbReference type="RefSeq" id="WP_169593419.1">
    <property type="nucleotide sequence ID" value="NZ_VCQU01000012.1"/>
</dbReference>
<proteinExistence type="predicted"/>
<name>A0A848KKV1_9NOCA</name>
<protein>
    <submittedName>
        <fullName evidence="2">DUF2236 domain-containing protein</fullName>
    </submittedName>
</protein>
<reference evidence="2 3" key="1">
    <citation type="submission" date="2019-05" db="EMBL/GenBank/DDBJ databases">
        <authorList>
            <person name="Lee S.D."/>
        </authorList>
    </citation>
    <scope>NUCLEOTIDE SEQUENCE [LARGE SCALE GENOMIC DNA]</scope>
    <source>
        <strain evidence="2 3">YC2-7</strain>
    </source>
</reference>
<dbReference type="AlphaFoldDB" id="A0A848KKV1"/>
<feature type="domain" description="ER-bound oxygenase mpaB/mpaB'/Rubber oxygenase catalytic" evidence="1">
    <location>
        <begin position="21"/>
        <end position="260"/>
    </location>
</feature>
<sequence>MAALAEASPRVEPLGAESLSWQISGSRTALLGAGSALILQVAHPVVGAGVKDHSIFRKDPWGRLDRTTDSLFTQIFGGEDAIAEAARLRDFHKAIKGVDAQGRRYHALNPEAYFWVHATLFMSTVQIEKYFGTPLTRAQQAEFYAEWRQLGLVLGIRDRDMPETLEGFEEYAEAMLRERLEDNETVRDVLYAVSLREVDPPPWWPLPHGVWRIVGRPLGRSAFGLTTVGLLPPQVRELLGMKWTRRDELALRALGAVVRRTVPLIPAKARLYPIAYQAKRAA</sequence>
<reference evidence="2 3" key="2">
    <citation type="submission" date="2020-06" db="EMBL/GenBank/DDBJ databases">
        <title>Antribacter stalactiti gen. nov., sp. nov., a new member of the family Nacardiaceae isolated from a cave.</title>
        <authorList>
            <person name="Kim I.S."/>
        </authorList>
    </citation>
    <scope>NUCLEOTIDE SEQUENCE [LARGE SCALE GENOMIC DNA]</scope>
    <source>
        <strain evidence="2 3">YC2-7</strain>
    </source>
</reference>
<dbReference type="Pfam" id="PF09995">
    <property type="entry name" value="MPAB_Lcp_cat"/>
    <property type="match status" value="1"/>
</dbReference>
<accession>A0A848KKV1</accession>
<comment type="caution">
    <text evidence="2">The sequence shown here is derived from an EMBL/GenBank/DDBJ whole genome shotgun (WGS) entry which is preliminary data.</text>
</comment>
<gene>
    <name evidence="2" type="ORF">FGL95_27480</name>
</gene>
<dbReference type="EMBL" id="VCQU01000012">
    <property type="protein sequence ID" value="NMN98781.1"/>
    <property type="molecule type" value="Genomic_DNA"/>
</dbReference>
<organism evidence="2 3">
    <name type="scientific">Antrihabitans stalactiti</name>
    <dbReference type="NCBI Taxonomy" id="2584121"/>
    <lineage>
        <taxon>Bacteria</taxon>
        <taxon>Bacillati</taxon>
        <taxon>Actinomycetota</taxon>
        <taxon>Actinomycetes</taxon>
        <taxon>Mycobacteriales</taxon>
        <taxon>Nocardiaceae</taxon>
        <taxon>Antrihabitans</taxon>
    </lineage>
</organism>
<keyword evidence="3" id="KW-1185">Reference proteome</keyword>